<evidence type="ECO:0000313" key="2">
    <source>
        <dbReference type="Proteomes" id="UP001168821"/>
    </source>
</evidence>
<accession>A0AA38M8I3</accession>
<dbReference type="Proteomes" id="UP001168821">
    <property type="component" value="Unassembled WGS sequence"/>
</dbReference>
<comment type="caution">
    <text evidence="1">The sequence shown here is derived from an EMBL/GenBank/DDBJ whole genome shotgun (WGS) entry which is preliminary data.</text>
</comment>
<proteinExistence type="predicted"/>
<name>A0AA38M8I3_9CUCU</name>
<evidence type="ECO:0000313" key="1">
    <source>
        <dbReference type="EMBL" id="KAJ3647630.1"/>
    </source>
</evidence>
<dbReference type="EMBL" id="JALNTZ010000006">
    <property type="protein sequence ID" value="KAJ3647630.1"/>
    <property type="molecule type" value="Genomic_DNA"/>
</dbReference>
<organism evidence="1 2">
    <name type="scientific">Zophobas morio</name>
    <dbReference type="NCBI Taxonomy" id="2755281"/>
    <lineage>
        <taxon>Eukaryota</taxon>
        <taxon>Metazoa</taxon>
        <taxon>Ecdysozoa</taxon>
        <taxon>Arthropoda</taxon>
        <taxon>Hexapoda</taxon>
        <taxon>Insecta</taxon>
        <taxon>Pterygota</taxon>
        <taxon>Neoptera</taxon>
        <taxon>Endopterygota</taxon>
        <taxon>Coleoptera</taxon>
        <taxon>Polyphaga</taxon>
        <taxon>Cucujiformia</taxon>
        <taxon>Tenebrionidae</taxon>
        <taxon>Zophobas</taxon>
    </lineage>
</organism>
<sequence length="103" mass="11944">MVLQVLDLVSPSSAPFYGDCPQTYTDLDVNATGHTTCTVIPQGTIGKIFDSWNFFEWCAPNFVGEFRMAVSMWNKLWKVRLKRHFWVKVRRAFGTRERKLALL</sequence>
<gene>
    <name evidence="1" type="ORF">Zmor_019496</name>
</gene>
<dbReference type="AlphaFoldDB" id="A0AA38M8I3"/>
<protein>
    <submittedName>
        <fullName evidence="1">Uncharacterized protein</fullName>
    </submittedName>
</protein>
<reference evidence="1" key="1">
    <citation type="journal article" date="2023" name="G3 (Bethesda)">
        <title>Whole genome assemblies of Zophobas morio and Tenebrio molitor.</title>
        <authorList>
            <person name="Kaur S."/>
            <person name="Stinson S.A."/>
            <person name="diCenzo G.C."/>
        </authorList>
    </citation>
    <scope>NUCLEOTIDE SEQUENCE</scope>
    <source>
        <strain evidence="1">QUZm001</strain>
    </source>
</reference>
<keyword evidence="2" id="KW-1185">Reference proteome</keyword>